<keyword evidence="6" id="KW-0131">Cell cycle</keyword>
<keyword evidence="4" id="KW-0132">Cell division</keyword>
<gene>
    <name evidence="10" type="ORF">PHISCL_07615</name>
</gene>
<feature type="compositionally biased region" description="Low complexity" evidence="8">
    <location>
        <begin position="142"/>
        <end position="153"/>
    </location>
</feature>
<dbReference type="Pfam" id="PF12348">
    <property type="entry name" value="CLASP_N"/>
    <property type="match status" value="1"/>
</dbReference>
<comment type="caution">
    <text evidence="10">The sequence shown here is derived from an EMBL/GenBank/DDBJ whole genome shotgun (WGS) entry which is preliminary data.</text>
</comment>
<evidence type="ECO:0000256" key="2">
    <source>
        <dbReference type="ARBA" id="ARBA00009549"/>
    </source>
</evidence>
<evidence type="ECO:0000256" key="5">
    <source>
        <dbReference type="ARBA" id="ARBA00022701"/>
    </source>
</evidence>
<organism evidence="10 11">
    <name type="scientific">Aspergillus sclerotialis</name>
    <dbReference type="NCBI Taxonomy" id="2070753"/>
    <lineage>
        <taxon>Eukaryota</taxon>
        <taxon>Fungi</taxon>
        <taxon>Dikarya</taxon>
        <taxon>Ascomycota</taxon>
        <taxon>Pezizomycotina</taxon>
        <taxon>Eurotiomycetes</taxon>
        <taxon>Eurotiomycetidae</taxon>
        <taxon>Eurotiales</taxon>
        <taxon>Aspergillaceae</taxon>
        <taxon>Aspergillus</taxon>
        <taxon>Aspergillus subgen. Polypaecilum</taxon>
    </lineage>
</organism>
<evidence type="ECO:0000256" key="4">
    <source>
        <dbReference type="ARBA" id="ARBA00022618"/>
    </source>
</evidence>
<keyword evidence="5" id="KW-0493">Microtubule</keyword>
<feature type="compositionally biased region" description="Basic and acidic residues" evidence="8">
    <location>
        <begin position="547"/>
        <end position="558"/>
    </location>
</feature>
<evidence type="ECO:0000256" key="3">
    <source>
        <dbReference type="ARBA" id="ARBA00011375"/>
    </source>
</evidence>
<evidence type="ECO:0000256" key="7">
    <source>
        <dbReference type="ARBA" id="ARBA00024889"/>
    </source>
</evidence>
<name>A0A3A2ZAA5_9EURO</name>
<evidence type="ECO:0000313" key="11">
    <source>
        <dbReference type="Proteomes" id="UP000266188"/>
    </source>
</evidence>
<evidence type="ECO:0000313" key="10">
    <source>
        <dbReference type="EMBL" id="RJE20042.1"/>
    </source>
</evidence>
<dbReference type="OrthoDB" id="46159at2759"/>
<comment type="subcellular location">
    <subcellularLocation>
        <location evidence="1">Cytoplasm</location>
        <location evidence="1">Cytoskeleton</location>
        <location evidence="1">Spindle</location>
    </subcellularLocation>
</comment>
<evidence type="ECO:0000256" key="6">
    <source>
        <dbReference type="ARBA" id="ARBA00022776"/>
    </source>
</evidence>
<dbReference type="InterPro" id="IPR016024">
    <property type="entry name" value="ARM-type_fold"/>
</dbReference>
<comment type="similarity">
    <text evidence="2">Belongs to the CLASP family.</text>
</comment>
<feature type="compositionally biased region" description="Polar residues" evidence="8">
    <location>
        <begin position="516"/>
        <end position="530"/>
    </location>
</feature>
<feature type="region of interest" description="Disordered" evidence="8">
    <location>
        <begin position="477"/>
        <end position="558"/>
    </location>
</feature>
<dbReference type="Proteomes" id="UP000266188">
    <property type="component" value="Unassembled WGS sequence"/>
</dbReference>
<feature type="region of interest" description="Disordered" evidence="8">
    <location>
        <begin position="120"/>
        <end position="406"/>
    </location>
</feature>
<dbReference type="GO" id="GO:0051301">
    <property type="term" value="P:cell division"/>
    <property type="evidence" value="ECO:0007669"/>
    <property type="project" value="UniProtKB-KW"/>
</dbReference>
<keyword evidence="6" id="KW-0498">Mitosis</keyword>
<feature type="compositionally biased region" description="Polar residues" evidence="8">
    <location>
        <begin position="278"/>
        <end position="292"/>
    </location>
</feature>
<feature type="compositionally biased region" description="Polar residues" evidence="8">
    <location>
        <begin position="322"/>
        <end position="331"/>
    </location>
</feature>
<feature type="compositionally biased region" description="Basic and acidic residues" evidence="8">
    <location>
        <begin position="295"/>
        <end position="314"/>
    </location>
</feature>
<comment type="function">
    <text evidence="7">Microtubule binding protein that promotes the stabilization of dynamic microtubules. Required for mitotic spindle formation.</text>
</comment>
<proteinExistence type="inferred from homology"/>
<dbReference type="AlphaFoldDB" id="A0A3A2ZAA5"/>
<dbReference type="EMBL" id="MVGC01000344">
    <property type="protein sequence ID" value="RJE20042.1"/>
    <property type="molecule type" value="Genomic_DNA"/>
</dbReference>
<dbReference type="Gene3D" id="1.25.10.10">
    <property type="entry name" value="Leucine-rich Repeat Variant"/>
    <property type="match status" value="1"/>
</dbReference>
<evidence type="ECO:0000256" key="8">
    <source>
        <dbReference type="SAM" id="MobiDB-lite"/>
    </source>
</evidence>
<reference evidence="11" key="1">
    <citation type="submission" date="2017-02" db="EMBL/GenBank/DDBJ databases">
        <authorList>
            <person name="Tafer H."/>
            <person name="Lopandic K."/>
        </authorList>
    </citation>
    <scope>NUCLEOTIDE SEQUENCE [LARGE SCALE GENOMIC DNA]</scope>
    <source>
        <strain evidence="11">CBS 366.77</strain>
    </source>
</reference>
<dbReference type="InterPro" id="IPR011989">
    <property type="entry name" value="ARM-like"/>
</dbReference>
<keyword evidence="11" id="KW-1185">Reference proteome</keyword>
<evidence type="ECO:0000256" key="1">
    <source>
        <dbReference type="ARBA" id="ARBA00004186"/>
    </source>
</evidence>
<protein>
    <recommendedName>
        <fullName evidence="9">CLASP N-terminal domain-containing protein</fullName>
    </recommendedName>
</protein>
<feature type="compositionally biased region" description="Basic and acidic residues" evidence="8">
    <location>
        <begin position="364"/>
        <end position="378"/>
    </location>
</feature>
<feature type="domain" description="CLASP N-terminal" evidence="9">
    <location>
        <begin position="1"/>
        <end position="122"/>
    </location>
</feature>
<dbReference type="GO" id="GO:0005874">
    <property type="term" value="C:microtubule"/>
    <property type="evidence" value="ECO:0007669"/>
    <property type="project" value="UniProtKB-KW"/>
</dbReference>
<dbReference type="InterPro" id="IPR024395">
    <property type="entry name" value="CLASP_N_dom"/>
</dbReference>
<dbReference type="GO" id="GO:0005819">
    <property type="term" value="C:spindle"/>
    <property type="evidence" value="ECO:0007669"/>
    <property type="project" value="UniProtKB-SubCell"/>
</dbReference>
<accession>A0A3A2ZAA5</accession>
<evidence type="ECO:0000259" key="9">
    <source>
        <dbReference type="Pfam" id="PF12348"/>
    </source>
</evidence>
<sequence>MKRIAAEPGWITVRVLLENVSYSKAILHHVSTACQGKNSQVRVQAAKWLRIVIDKQGRHKSSAENKGSLDVVATCLKVGLEDAHQDVRETSRGSFWAFYGFAPEKANEILSSLELKVRSTVEKDPANPNKGKAEAASKEPPARSTAALKAAIAARRKAQKPKEDIPPSQPGKDSSPAFPDKAPATVHPDSVSSPDTVPLHAAVAPPPTVALPDASAVPETTALPDKPRNLAKRQNIPSLSSAPMRPAIRPRRPATADPYASRGPAATDTDTKIEDSPKQPSTDSAHIGSTKSMPKKLDIKKTRARDPQITHHVSEQAPLADTFNTADTSEPSAAVHMEESPTAPAAQHPVVMIHEDPYPSASPDTERDDATVVPHDHPNNLVAASREQERPNTSATVIHHPPSFTPNPLRSYTMPTMEHHAAYNNENTWAATNRFPDIPFEPEYPYAGIGEAPGVPFDTTNTDVMRKVRHVSFEPENAGAEVTRVPNAPFEPAAVHKSNALEELNTNEPTNRDNKQPQPAHNKQRSNSNEHLPPPPVDDPKRRRWRKQEASELHKSISPKFKDPDVARAFLRRSISAIRRDEMDVLEHRRLQGVVELHDKMFTDEGLFDILLLELFSSLEREIHEKRTFLGRDEDVKTQTLYSLRFMFRHNNKYFRAYYPRAVSACVRGVKHLKPHSPIESGLLDTVDDIVAVSTDDQKADIVDAVIDVIWTEERNKKGYMSINFGIYAVNHILTAFLNAGTRPPSSLYRRVGDFLGEILADPRPDTRRLVSELCKTMRSSVTESGFRDMLGFVPQQSRGLLTYYSNK</sequence>
<comment type="subunit">
    <text evidence="3">Interacts with microtubules.</text>
</comment>
<dbReference type="STRING" id="2070753.A0A3A2ZAA5"/>
<dbReference type="SUPFAM" id="SSF48371">
    <property type="entry name" value="ARM repeat"/>
    <property type="match status" value="1"/>
</dbReference>
<feature type="compositionally biased region" description="Basic and acidic residues" evidence="8">
    <location>
        <begin position="120"/>
        <end position="141"/>
    </location>
</feature>